<keyword evidence="1" id="KW-0812">Transmembrane</keyword>
<protein>
    <submittedName>
        <fullName evidence="2">Uncharacterized protein</fullName>
    </submittedName>
</protein>
<feature type="transmembrane region" description="Helical" evidence="1">
    <location>
        <begin position="72"/>
        <end position="92"/>
    </location>
</feature>
<evidence type="ECO:0000313" key="2">
    <source>
        <dbReference type="EMBL" id="RXK60027.1"/>
    </source>
</evidence>
<evidence type="ECO:0000256" key="1">
    <source>
        <dbReference type="SAM" id="Phobius"/>
    </source>
</evidence>
<gene>
    <name evidence="2" type="ORF">ESA94_13350</name>
</gene>
<proteinExistence type="predicted"/>
<keyword evidence="1" id="KW-0472">Membrane</keyword>
<evidence type="ECO:0000313" key="3">
    <source>
        <dbReference type="Proteomes" id="UP000290204"/>
    </source>
</evidence>
<keyword evidence="1" id="KW-1133">Transmembrane helix</keyword>
<dbReference type="EMBL" id="SDHW01000003">
    <property type="protein sequence ID" value="RXK60027.1"/>
    <property type="molecule type" value="Genomic_DNA"/>
</dbReference>
<sequence length="178" mass="20567">MPRAWKDIAENWENLPLESYKFLFSQAKDRFDDILGESTSLTEKSIGLGKITIVAMSGFVGYNFKTNPEYEWIVLLSFLFLIDLFCVVILMFPKGVIFKGSPPEEIFCTYLDNPDYTETEKTTVIYYHELIRYQERIEILIKKNTQRQLFYGVALITTVLSTLLTAGVIISTIFSHHP</sequence>
<comment type="caution">
    <text evidence="2">The sequence shown here is derived from an EMBL/GenBank/DDBJ whole genome shotgun (WGS) entry which is preliminary data.</text>
</comment>
<feature type="transmembrane region" description="Helical" evidence="1">
    <location>
        <begin position="149"/>
        <end position="174"/>
    </location>
</feature>
<dbReference type="AlphaFoldDB" id="A0A4Q1CI30"/>
<dbReference type="RefSeq" id="WP_129131401.1">
    <property type="nucleotide sequence ID" value="NZ_SDHW01000003.1"/>
</dbReference>
<reference evidence="2 3" key="1">
    <citation type="submission" date="2019-01" db="EMBL/GenBank/DDBJ databases">
        <title>Lacibacter sp. strain TTM-7.</title>
        <authorList>
            <person name="Chen W.-M."/>
        </authorList>
    </citation>
    <scope>NUCLEOTIDE SEQUENCE [LARGE SCALE GENOMIC DNA]</scope>
    <source>
        <strain evidence="2 3">TTM-7</strain>
    </source>
</reference>
<accession>A0A4Q1CI30</accession>
<dbReference type="Proteomes" id="UP000290204">
    <property type="component" value="Unassembled WGS sequence"/>
</dbReference>
<organism evidence="2 3">
    <name type="scientific">Lacibacter luteus</name>
    <dbReference type="NCBI Taxonomy" id="2508719"/>
    <lineage>
        <taxon>Bacteria</taxon>
        <taxon>Pseudomonadati</taxon>
        <taxon>Bacteroidota</taxon>
        <taxon>Chitinophagia</taxon>
        <taxon>Chitinophagales</taxon>
        <taxon>Chitinophagaceae</taxon>
        <taxon>Lacibacter</taxon>
    </lineage>
</organism>
<keyword evidence="3" id="KW-1185">Reference proteome</keyword>
<dbReference type="OrthoDB" id="9856418at2"/>
<name>A0A4Q1CI30_9BACT</name>